<dbReference type="InterPro" id="IPR036397">
    <property type="entry name" value="RNaseH_sf"/>
</dbReference>
<dbReference type="InterPro" id="IPR001584">
    <property type="entry name" value="Integrase_cat-core"/>
</dbReference>
<sequence length="821" mass="93395">MVPRPEATGVFLVRLRAVFRSGFRTRPDKILAIREFHVVHECVFFPTHPGLWINLLRVRKTLRASVATSVQALHRGELGFARYDPANGGRWNVPYAKGFDHNFLVSRPFWARKVSNRSSHYVLQNGQGSGQFDSVFGLVNSQVKPWSNLVNLGRIWSKLSKLREMYPGTAFRGFLGQMDPSRAGNGSECLMRPGFVGSYGLGPGRPAMRADTRENPCADGFPMDPIKYIFEKPALTGKIARWQVLLSEFDILFVARKAIKGQAIADYLADYPSEQLELMDSEFPDEDVMIVEEDNQGRWKLYFDGAANAVGSGIGAVLVSPKGQQTPIAVKLGFDCTNNMTEYEACIVGLQAALEFGAYELEVFGDSLLIVSQTNGEWQARDPKLIPYQRYISRLIPKFKYVTFTYTPRAHNHFADALATLASLIKLVEGDDVRPLRIETRDIPAYCVCIEECMNVEAEIDDKPWYYDIKRFIQDREYPSRATENEKKYIRRMAFQFFLSGEISASNGHEFILVAIDYFTKWVEACSFKNVTQVAVTRFVKNNIICRYGMPEMLITDNASNLNNRMMDQLCQQFKIQHHNSAPYRPKMNGAVEAANKNVKKILSKMTETYKDWHEHLPYALCAYRTSVRTSVGATPYSLVYGMEAVLPVEVEIPSLRILSQTQLEEAEWAQARYEQLNFIDEKRLAALCHGQLYQRRIERAYNKKARPRTFQPGDLVLKKRNMALSDPRGKFAPSYEGPYVVKKAFSGGAIILADMDGEEFRSPINSDSVIQVPCITLVNLIKEEYSSNFQFVILIILKKAREATKIRKDVALGWKLPRVW</sequence>
<dbReference type="SUPFAM" id="SSF53098">
    <property type="entry name" value="Ribonuclease H-like"/>
    <property type="match status" value="2"/>
</dbReference>
<dbReference type="Pfam" id="PF13456">
    <property type="entry name" value="RVT_3"/>
    <property type="match status" value="1"/>
</dbReference>
<organism evidence="3">
    <name type="scientific">Fagus sylvatica</name>
    <name type="common">Beechnut</name>
    <dbReference type="NCBI Taxonomy" id="28930"/>
    <lineage>
        <taxon>Eukaryota</taxon>
        <taxon>Viridiplantae</taxon>
        <taxon>Streptophyta</taxon>
        <taxon>Embryophyta</taxon>
        <taxon>Tracheophyta</taxon>
        <taxon>Spermatophyta</taxon>
        <taxon>Magnoliopsida</taxon>
        <taxon>eudicotyledons</taxon>
        <taxon>Gunneridae</taxon>
        <taxon>Pentapetalae</taxon>
        <taxon>rosids</taxon>
        <taxon>fabids</taxon>
        <taxon>Fagales</taxon>
        <taxon>Fagaceae</taxon>
        <taxon>Fagus</taxon>
    </lineage>
</organism>
<dbReference type="PROSITE" id="PS50994">
    <property type="entry name" value="INTEGRASE"/>
    <property type="match status" value="1"/>
</dbReference>
<dbReference type="Gene3D" id="3.30.420.10">
    <property type="entry name" value="Ribonuclease H-like superfamily/Ribonuclease H"/>
    <property type="match status" value="2"/>
</dbReference>
<dbReference type="CDD" id="cd09279">
    <property type="entry name" value="RNase_HI_like"/>
    <property type="match status" value="1"/>
</dbReference>
<dbReference type="Pfam" id="PF00665">
    <property type="entry name" value="rve"/>
    <property type="match status" value="1"/>
</dbReference>
<dbReference type="GO" id="GO:0015074">
    <property type="term" value="P:DNA integration"/>
    <property type="evidence" value="ECO:0007669"/>
    <property type="project" value="InterPro"/>
</dbReference>
<reference evidence="3" key="1">
    <citation type="submission" date="2018-02" db="EMBL/GenBank/DDBJ databases">
        <authorList>
            <person name="Cohen D.B."/>
            <person name="Kent A.D."/>
        </authorList>
    </citation>
    <scope>NUCLEOTIDE SEQUENCE</scope>
</reference>
<dbReference type="GO" id="GO:0003676">
    <property type="term" value="F:nucleic acid binding"/>
    <property type="evidence" value="ECO:0007669"/>
    <property type="project" value="InterPro"/>
</dbReference>
<feature type="domain" description="Integrase catalytic" evidence="2">
    <location>
        <begin position="460"/>
        <end position="644"/>
    </location>
</feature>
<accession>A0A2N9H5B2</accession>
<dbReference type="PANTHER" id="PTHR48475:SF1">
    <property type="entry name" value="RNASE H TYPE-1 DOMAIN-CONTAINING PROTEIN"/>
    <property type="match status" value="1"/>
</dbReference>
<dbReference type="GO" id="GO:0004523">
    <property type="term" value="F:RNA-DNA hybrid ribonuclease activity"/>
    <property type="evidence" value="ECO:0007669"/>
    <property type="project" value="InterPro"/>
</dbReference>
<dbReference type="PROSITE" id="PS50879">
    <property type="entry name" value="RNASE_H_1"/>
    <property type="match status" value="1"/>
</dbReference>
<evidence type="ECO:0000259" key="1">
    <source>
        <dbReference type="PROSITE" id="PS50879"/>
    </source>
</evidence>
<evidence type="ECO:0000313" key="3">
    <source>
        <dbReference type="EMBL" id="SPD06829.1"/>
    </source>
</evidence>
<feature type="domain" description="RNase H type-1" evidence="1">
    <location>
        <begin position="295"/>
        <end position="424"/>
    </location>
</feature>
<gene>
    <name evidence="3" type="ORF">FSB_LOCUS34711</name>
</gene>
<evidence type="ECO:0000259" key="2">
    <source>
        <dbReference type="PROSITE" id="PS50994"/>
    </source>
</evidence>
<dbReference type="PANTHER" id="PTHR48475">
    <property type="entry name" value="RIBONUCLEASE H"/>
    <property type="match status" value="1"/>
</dbReference>
<dbReference type="EMBL" id="OIVN01002836">
    <property type="protein sequence ID" value="SPD06829.1"/>
    <property type="molecule type" value="Genomic_DNA"/>
</dbReference>
<dbReference type="InterPro" id="IPR002156">
    <property type="entry name" value="RNaseH_domain"/>
</dbReference>
<proteinExistence type="predicted"/>
<protein>
    <submittedName>
        <fullName evidence="3">Uncharacterized protein</fullName>
    </submittedName>
</protein>
<name>A0A2N9H5B2_FAGSY</name>
<dbReference type="InterPro" id="IPR012337">
    <property type="entry name" value="RNaseH-like_sf"/>
</dbReference>
<dbReference type="AlphaFoldDB" id="A0A2N9H5B2"/>